<sequence length="393" mass="44554">MTMLCWLLCTGAALAQPYPPGNTKPRIFVHLMPWFETKATNTPANTWGIHWTMATAHPDVIDKDGKRQIASLYYPLTGPYASGDTVLIEYQLLLMQYSGIDGVLIDWPGILEHNDYPLLVRNTEKIVSVLQRTRLHFAIVYEDHNINITAQDGALHVGKIDAARADMAYLQAHFFTLPSYEHLNGQPMLLNFGPQTFEQPAAWSRIFDSLQPAPAFFPLWGHDRYAGANAAGTFAWINEDHTVSLQKYYAEQDSRPRIASAYPGFESYYLKGGWDGPRWSIAHTPATFSTTLDLALQSKLPYIQLPTWNDYGEGTTIEPTREYRYAYLTLLQRKLGVPFTQQQLELVTTFYNLRRYYAGNAQQQKKLDAVFAQLAQGDVVGAEKEMKAMKKGR</sequence>
<dbReference type="Proteomes" id="UP000244450">
    <property type="component" value="Unassembled WGS sequence"/>
</dbReference>
<accession>A0A2T7BGP4</accession>
<proteinExistence type="predicted"/>
<evidence type="ECO:0000313" key="2">
    <source>
        <dbReference type="EMBL" id="PUZ25459.1"/>
    </source>
</evidence>
<dbReference type="EMBL" id="QCYK01000002">
    <property type="protein sequence ID" value="PUZ25459.1"/>
    <property type="molecule type" value="Genomic_DNA"/>
</dbReference>
<reference evidence="2 3" key="1">
    <citation type="submission" date="2018-04" db="EMBL/GenBank/DDBJ databases">
        <title>Chitinophaga fuyangensis sp. nov., isolated from soil in a chemical factory.</title>
        <authorList>
            <person name="Chen K."/>
        </authorList>
    </citation>
    <scope>NUCLEOTIDE SEQUENCE [LARGE SCALE GENOMIC DNA]</scope>
    <source>
        <strain evidence="2 3">LY-1</strain>
    </source>
</reference>
<name>A0A2T7BGP4_9BACT</name>
<keyword evidence="3" id="KW-1185">Reference proteome</keyword>
<evidence type="ECO:0000256" key="1">
    <source>
        <dbReference type="SAM" id="SignalP"/>
    </source>
</evidence>
<gene>
    <name evidence="2" type="ORF">DCC81_14320</name>
</gene>
<dbReference type="Gene3D" id="3.20.20.80">
    <property type="entry name" value="Glycosidases"/>
    <property type="match status" value="1"/>
</dbReference>
<feature type="signal peptide" evidence="1">
    <location>
        <begin position="1"/>
        <end position="15"/>
    </location>
</feature>
<feature type="chain" id="PRO_5015587839" evidence="1">
    <location>
        <begin position="16"/>
        <end position="393"/>
    </location>
</feature>
<dbReference type="AlphaFoldDB" id="A0A2T7BGP4"/>
<comment type="caution">
    <text evidence="2">The sequence shown here is derived from an EMBL/GenBank/DDBJ whole genome shotgun (WGS) entry which is preliminary data.</text>
</comment>
<dbReference type="CDD" id="cd11575">
    <property type="entry name" value="GH99_GH71_like_3"/>
    <property type="match status" value="1"/>
</dbReference>
<protein>
    <submittedName>
        <fullName evidence="2">Uncharacterized protein</fullName>
    </submittedName>
</protein>
<evidence type="ECO:0000313" key="3">
    <source>
        <dbReference type="Proteomes" id="UP000244450"/>
    </source>
</evidence>
<keyword evidence="1" id="KW-0732">Signal</keyword>
<organism evidence="2 3">
    <name type="scientific">Chitinophaga parva</name>
    <dbReference type="NCBI Taxonomy" id="2169414"/>
    <lineage>
        <taxon>Bacteria</taxon>
        <taxon>Pseudomonadati</taxon>
        <taxon>Bacteroidota</taxon>
        <taxon>Chitinophagia</taxon>
        <taxon>Chitinophagales</taxon>
        <taxon>Chitinophagaceae</taxon>
        <taxon>Chitinophaga</taxon>
    </lineage>
</organism>